<gene>
    <name evidence="1" type="ORF">comes_17760</name>
</gene>
<dbReference type="RefSeq" id="WP_055248466.1">
    <property type="nucleotide sequence ID" value="NZ_BSCI01000009.1"/>
</dbReference>
<reference evidence="1" key="1">
    <citation type="submission" date="2022-09" db="EMBL/GenBank/DDBJ databases">
        <title>Draft genome sequence of Coprococcus comes strain 31264.</title>
        <authorList>
            <person name="Atsushi H."/>
            <person name="Moriya O."/>
            <person name="Mitsuo S."/>
        </authorList>
    </citation>
    <scope>NUCLEOTIDE SEQUENCE</scope>
    <source>
        <strain evidence="1">JCM 31264</strain>
    </source>
</reference>
<proteinExistence type="predicted"/>
<protein>
    <submittedName>
        <fullName evidence="1">Uncharacterized protein</fullName>
    </submittedName>
</protein>
<reference evidence="1" key="2">
    <citation type="submission" date="2022-11" db="EMBL/GenBank/DDBJ databases">
        <title>Draft genome sequence of Coprococcus comes strain 31264.</title>
        <authorList>
            <person name="Hisatomi A."/>
            <person name="Ohkuma M."/>
            <person name="Sakamoto M."/>
        </authorList>
    </citation>
    <scope>NUCLEOTIDE SEQUENCE</scope>
    <source>
        <strain evidence="1">JCM 31264</strain>
    </source>
</reference>
<dbReference type="AlphaFoldDB" id="A0AA37QKF6"/>
<organism evidence="1 2">
    <name type="scientific">Coprococcus comes</name>
    <dbReference type="NCBI Taxonomy" id="410072"/>
    <lineage>
        <taxon>Bacteria</taxon>
        <taxon>Bacillati</taxon>
        <taxon>Bacillota</taxon>
        <taxon>Clostridia</taxon>
        <taxon>Lachnospirales</taxon>
        <taxon>Lachnospiraceae</taxon>
        <taxon>Coprococcus</taxon>
    </lineage>
</organism>
<dbReference type="EMBL" id="BSCI01000009">
    <property type="protein sequence ID" value="GLG87231.1"/>
    <property type="molecule type" value="Genomic_DNA"/>
</dbReference>
<comment type="caution">
    <text evidence="1">The sequence shown here is derived from an EMBL/GenBank/DDBJ whole genome shotgun (WGS) entry which is preliminary data.</text>
</comment>
<dbReference type="Proteomes" id="UP001145109">
    <property type="component" value="Unassembled WGS sequence"/>
</dbReference>
<sequence length="388" mass="46014">MFTAFENCKSIEEVANNAARFERMNLKREYTKNSNEIFSIPTTYEFYYENSEMKLLEDVITYVEYTKKQWEKEKKKKESREKNNYFVRKLDRKLVDDGIDHIATVSHYILRVARKISEQTQMPTFIIYNARAATIYSNILEDKFEIFYKNGIKRTFKLPVSNLTKLVEDFERQNVQSCIIPIRNMKISSHQYVQTDEEVKKLGKDGISNLLRRHFNDPECVVNEEIPNVFIECLRCRCSVIFVDVPTWGVGYASSAGLLRKQKDIDKRNKGIYFPYKFRSYVEYANYQVASFSMSRFWNEEPQIDIEEENLTRIDKSQPVALILNPEIEQLIWWDDSPQFYEAKWAKYSDSSIERNPLYVVTTFGRMNIAKYIIKKIKGATIKDELYL</sequence>
<evidence type="ECO:0000313" key="1">
    <source>
        <dbReference type="EMBL" id="GLG87231.1"/>
    </source>
</evidence>
<evidence type="ECO:0000313" key="2">
    <source>
        <dbReference type="Proteomes" id="UP001145109"/>
    </source>
</evidence>
<accession>A0AA37QKF6</accession>
<name>A0AA37QKF6_9FIRM</name>